<evidence type="ECO:0008006" key="4">
    <source>
        <dbReference type="Google" id="ProtNLM"/>
    </source>
</evidence>
<organism evidence="2 3">
    <name type="scientific">Rhizobium oryzicola</name>
    <dbReference type="NCBI Taxonomy" id="1232668"/>
    <lineage>
        <taxon>Bacteria</taxon>
        <taxon>Pseudomonadati</taxon>
        <taxon>Pseudomonadota</taxon>
        <taxon>Alphaproteobacteria</taxon>
        <taxon>Hyphomicrobiales</taxon>
        <taxon>Rhizobiaceae</taxon>
        <taxon>Rhizobium/Agrobacterium group</taxon>
        <taxon>Rhizobium</taxon>
    </lineage>
</organism>
<evidence type="ECO:0000256" key="1">
    <source>
        <dbReference type="SAM" id="SignalP"/>
    </source>
</evidence>
<dbReference type="EMBL" id="JAUKWQ010000002">
    <property type="protein sequence ID" value="MDO1582440.1"/>
    <property type="molecule type" value="Genomic_DNA"/>
</dbReference>
<evidence type="ECO:0000313" key="3">
    <source>
        <dbReference type="Proteomes" id="UP001169006"/>
    </source>
</evidence>
<feature type="signal peptide" evidence="1">
    <location>
        <begin position="1"/>
        <end position="21"/>
    </location>
</feature>
<proteinExistence type="predicted"/>
<dbReference type="Proteomes" id="UP001169006">
    <property type="component" value="Unassembled WGS sequence"/>
</dbReference>
<name>A0ABT8SVW5_9HYPH</name>
<feature type="chain" id="PRO_5047061294" description="Transmembrane anchored protein" evidence="1">
    <location>
        <begin position="22"/>
        <end position="58"/>
    </location>
</feature>
<sequence>MKFTTLILAAIVACTATLAEARNTPCSGKKGGVVGCTAGGKFMCANGTTSASKQQCNR</sequence>
<reference evidence="2" key="2">
    <citation type="submission" date="2023-07" db="EMBL/GenBank/DDBJ databases">
        <authorList>
            <person name="Sun H."/>
        </authorList>
    </citation>
    <scope>NUCLEOTIDE SEQUENCE</scope>
    <source>
        <strain evidence="2">05753</strain>
    </source>
</reference>
<evidence type="ECO:0000313" key="2">
    <source>
        <dbReference type="EMBL" id="MDO1582440.1"/>
    </source>
</evidence>
<protein>
    <recommendedName>
        <fullName evidence="4">Transmembrane anchored protein</fullName>
    </recommendedName>
</protein>
<accession>A0ABT8SVW5</accession>
<keyword evidence="1" id="KW-0732">Signal</keyword>
<comment type="caution">
    <text evidence="2">The sequence shown here is derived from an EMBL/GenBank/DDBJ whole genome shotgun (WGS) entry which is preliminary data.</text>
</comment>
<gene>
    <name evidence="2" type="ORF">Q2T52_10040</name>
</gene>
<keyword evidence="3" id="KW-1185">Reference proteome</keyword>
<reference evidence="2" key="1">
    <citation type="journal article" date="2015" name="Int. J. Syst. Evol. Microbiol.">
        <title>Rhizobium oryzicola sp. nov., potential plant-growth-promoting endophytic bacteria isolated from rice roots.</title>
        <authorList>
            <person name="Zhang X.X."/>
            <person name="Gao J.S."/>
            <person name="Cao Y.H."/>
            <person name="Sheirdil R.A."/>
            <person name="Wang X.C."/>
            <person name="Zhang L."/>
        </authorList>
    </citation>
    <scope>NUCLEOTIDE SEQUENCE</scope>
    <source>
        <strain evidence="2">05753</strain>
    </source>
</reference>
<dbReference type="RefSeq" id="WP_302076578.1">
    <property type="nucleotide sequence ID" value="NZ_JAUKWQ010000002.1"/>
</dbReference>